<proteinExistence type="predicted"/>
<evidence type="ECO:0000313" key="3">
    <source>
        <dbReference type="EMBL" id="MPM90006.1"/>
    </source>
</evidence>
<evidence type="ECO:0000259" key="2">
    <source>
        <dbReference type="Pfam" id="PF07992"/>
    </source>
</evidence>
<dbReference type="Gene3D" id="3.50.50.60">
    <property type="entry name" value="FAD/NAD(P)-binding domain"/>
    <property type="match status" value="2"/>
</dbReference>
<dbReference type="PANTHER" id="PTHR42949">
    <property type="entry name" value="ANAEROBIC GLYCEROL-3-PHOSPHATE DEHYDROGENASE SUBUNIT B"/>
    <property type="match status" value="1"/>
</dbReference>
<dbReference type="GO" id="GO:0004324">
    <property type="term" value="F:ferredoxin-NADP+ reductase activity"/>
    <property type="evidence" value="ECO:0007669"/>
    <property type="project" value="UniProtKB-EC"/>
</dbReference>
<dbReference type="PRINTS" id="PR00368">
    <property type="entry name" value="FADPNR"/>
</dbReference>
<dbReference type="InterPro" id="IPR023753">
    <property type="entry name" value="FAD/NAD-binding_dom"/>
</dbReference>
<organism evidence="3">
    <name type="scientific">bioreactor metagenome</name>
    <dbReference type="NCBI Taxonomy" id="1076179"/>
    <lineage>
        <taxon>unclassified sequences</taxon>
        <taxon>metagenomes</taxon>
        <taxon>ecological metagenomes</taxon>
    </lineage>
</organism>
<dbReference type="InterPro" id="IPR036188">
    <property type="entry name" value="FAD/NAD-bd_sf"/>
</dbReference>
<feature type="domain" description="FAD/NAD(P)-binding" evidence="2">
    <location>
        <begin position="15"/>
        <end position="101"/>
    </location>
</feature>
<keyword evidence="1 3" id="KW-0560">Oxidoreductase</keyword>
<accession>A0A645DL12</accession>
<dbReference type="SUPFAM" id="SSF51905">
    <property type="entry name" value="FAD/NAD(P)-binding domain"/>
    <property type="match status" value="1"/>
</dbReference>
<dbReference type="Pfam" id="PF07992">
    <property type="entry name" value="Pyr_redox_2"/>
    <property type="match status" value="1"/>
</dbReference>
<dbReference type="AlphaFoldDB" id="A0A645DL12"/>
<gene>
    <name evidence="3" type="ORF">SDC9_137122</name>
</gene>
<reference evidence="3" key="1">
    <citation type="submission" date="2019-08" db="EMBL/GenBank/DDBJ databases">
        <authorList>
            <person name="Kucharzyk K."/>
            <person name="Murdoch R.W."/>
            <person name="Higgins S."/>
            <person name="Loffler F."/>
        </authorList>
    </citation>
    <scope>NUCLEOTIDE SEQUENCE</scope>
</reference>
<dbReference type="PANTHER" id="PTHR42949:SF3">
    <property type="entry name" value="ANAEROBIC GLYCEROL-3-PHOSPHATE DEHYDROGENASE SUBUNIT B"/>
    <property type="match status" value="1"/>
</dbReference>
<protein>
    <submittedName>
        <fullName evidence="3">Ferredoxin--NADP reductase</fullName>
        <ecNumber evidence="3">1.18.1.2</ecNumber>
    </submittedName>
</protein>
<dbReference type="InterPro" id="IPR051691">
    <property type="entry name" value="Metab_Enz_Cyan_OpOx_G3PDH"/>
</dbReference>
<evidence type="ECO:0000256" key="1">
    <source>
        <dbReference type="ARBA" id="ARBA00023002"/>
    </source>
</evidence>
<dbReference type="PRINTS" id="PR00469">
    <property type="entry name" value="PNDRDTASEII"/>
</dbReference>
<name>A0A645DL12_9ZZZZ</name>
<sequence>MEPQGTIPSDAQIIRQKVAAISGNDHVEKVLFEDGTSLDTNGLFVAYGVAGSSDFARKLGIAMQNNKIIVDQAMATNLPGLFAAGDCVGGIYQIAKAVNDGSVAGMSASRYVRKLSVIK</sequence>
<dbReference type="EC" id="1.18.1.2" evidence="3"/>
<comment type="caution">
    <text evidence="3">The sequence shown here is derived from an EMBL/GenBank/DDBJ whole genome shotgun (WGS) entry which is preliminary data.</text>
</comment>
<dbReference type="EMBL" id="VSSQ01037347">
    <property type="protein sequence ID" value="MPM90006.1"/>
    <property type="molecule type" value="Genomic_DNA"/>
</dbReference>